<dbReference type="RefSeq" id="WP_012200358.1">
    <property type="nucleotide sequence ID" value="NC_010001.1"/>
</dbReference>
<dbReference type="InterPro" id="IPR032790">
    <property type="entry name" value="GDE_C"/>
</dbReference>
<evidence type="ECO:0000313" key="3">
    <source>
        <dbReference type="EMBL" id="ABX42704.1"/>
    </source>
</evidence>
<gene>
    <name evidence="3" type="ordered locus">Cphy_2343</name>
</gene>
<dbReference type="HOGENOM" id="CLU_026835_0_0_9"/>
<dbReference type="GO" id="GO:0004134">
    <property type="term" value="F:4-alpha-glucanotransferase activity"/>
    <property type="evidence" value="ECO:0007669"/>
    <property type="project" value="InterPro"/>
</dbReference>
<dbReference type="InterPro" id="IPR006451">
    <property type="entry name" value="Glycogen_debranch_arc"/>
</dbReference>
<dbReference type="Pfam" id="PF12439">
    <property type="entry name" value="GDE_N"/>
    <property type="match status" value="1"/>
</dbReference>
<reference evidence="4" key="1">
    <citation type="submission" date="2007-11" db="EMBL/GenBank/DDBJ databases">
        <title>Complete genome sequence of Clostridium phytofermentans ISDg.</title>
        <authorList>
            <person name="Leschine S.B."/>
            <person name="Warnick T.A."/>
            <person name="Blanchard J.L."/>
            <person name="Schnell D.J."/>
            <person name="Petit E.L."/>
            <person name="LaTouf W.G."/>
            <person name="Copeland A."/>
            <person name="Lucas S."/>
            <person name="Lapidus A."/>
            <person name="Barry K."/>
            <person name="Glavina del Rio T."/>
            <person name="Dalin E."/>
            <person name="Tice H."/>
            <person name="Pitluck S."/>
            <person name="Kiss H."/>
            <person name="Brettin T."/>
            <person name="Bruce D."/>
            <person name="Detter J.C."/>
            <person name="Han C."/>
            <person name="Kuske C."/>
            <person name="Schmutz J."/>
            <person name="Larimer F."/>
            <person name="Land M."/>
            <person name="Hauser L."/>
            <person name="Kyrpides N."/>
            <person name="Kim E.A."/>
            <person name="Richardson P."/>
        </authorList>
    </citation>
    <scope>NUCLEOTIDE SEQUENCE [LARGE SCALE GENOMIC DNA]</scope>
    <source>
        <strain evidence="4">ATCC 700394 / DSM 18823 / ISDg</strain>
    </source>
</reference>
<dbReference type="FunFam" id="1.50.10.10:FF:000073">
    <property type="entry name" value="Glycogen debranching enzyme, hypothetical (TreX-like)"/>
    <property type="match status" value="1"/>
</dbReference>
<feature type="domain" description="Glycogen debranching enzyme C-terminal" evidence="1">
    <location>
        <begin position="276"/>
        <end position="639"/>
    </location>
</feature>
<protein>
    <submittedName>
        <fullName evidence="3">Glycogen debranching enzyme</fullName>
    </submittedName>
</protein>
<dbReference type="OrthoDB" id="9761875at2"/>
<sequence length="651" mass="74259">MKFIYGKNDWKTLDRGQENCYLITNGLGGYSSLTTIGSNSRNDHALLMACTIAPNHRYHLITRMDEVVELDKEKFSLSSQEYVNHAKNQLGFQYLNQFTFEYYPVWVYQVEGIEIKKTVLMSYGENTIGIRYVIHNNMDKEVKLTITPQLQFIPKGDTLNPNQIFEINDNVISSNGIRLNYTTNGTIASYPTEYTKDLYYGYDARDGREAIGVTASNHNISVTVAAYDELVFDVIYSTDPIVTAIDSIIENETKRLEGLVTQSGIKNEVGKQLVKSADQFLVDRDSTKGKTLMAGYPFFADWGRDTMISMVGCCISTKRYEEAKSIFRTFMQYCKKGLMPNMFPEGGNDPLYNTVDASLLFIGAVYEYYLESNDIAFVEEAYAIMEDIIKWYKQGTDYHIKMDTDGLIMAGSGLEQVTWMDVRFEDILPTPRHGKPVEINAYWYNDLKIMGLFARLLGREDNQYEELADLVSVSFSEKFWNESENCLKDLVSGEEADNQIRCNQIWAVSQPFSLLDKDKEKMVVSKVYETLYTPYGLRSLSKNDKAFKAIYGGSHFNRDMAYHQGTVWAFPLGAYYLAYLKVNDESLEAAKRVKEQLEALEACMREGCIGQIAEIYDGENPTISQGCFAQAWSVSELLRVFAKIEKVEKNL</sequence>
<dbReference type="EMBL" id="CP000885">
    <property type="protein sequence ID" value="ABX42704.1"/>
    <property type="molecule type" value="Genomic_DNA"/>
</dbReference>
<evidence type="ECO:0000313" key="4">
    <source>
        <dbReference type="Proteomes" id="UP000000370"/>
    </source>
</evidence>
<dbReference type="NCBIfam" id="TIGR01561">
    <property type="entry name" value="gde_arch"/>
    <property type="match status" value="1"/>
</dbReference>
<name>A9KKX2_LACP7</name>
<dbReference type="PANTHER" id="PTHR10569">
    <property type="entry name" value="GLYCOGEN DEBRANCHING ENZYME"/>
    <property type="match status" value="1"/>
</dbReference>
<accession>A9KKX2</accession>
<dbReference type="InterPro" id="IPR010401">
    <property type="entry name" value="AGL/Gdb1"/>
</dbReference>
<dbReference type="InterPro" id="IPR024742">
    <property type="entry name" value="Glycogen_debranch_N"/>
</dbReference>
<dbReference type="AlphaFoldDB" id="A9KKX2"/>
<dbReference type="STRING" id="357809.Cphy_2343"/>
<keyword evidence="4" id="KW-1185">Reference proteome</keyword>
<dbReference type="eggNOG" id="COG3408">
    <property type="taxonomic scope" value="Bacteria"/>
</dbReference>
<dbReference type="GO" id="GO:0004135">
    <property type="term" value="F:amylo-alpha-1,6-glucosidase activity"/>
    <property type="evidence" value="ECO:0007669"/>
    <property type="project" value="InterPro"/>
</dbReference>
<evidence type="ECO:0000259" key="1">
    <source>
        <dbReference type="Pfam" id="PF06202"/>
    </source>
</evidence>
<dbReference type="SUPFAM" id="SSF48208">
    <property type="entry name" value="Six-hairpin glycosidases"/>
    <property type="match status" value="1"/>
</dbReference>
<dbReference type="Pfam" id="PF06202">
    <property type="entry name" value="GDE_C"/>
    <property type="match status" value="1"/>
</dbReference>
<dbReference type="GO" id="GO:0005980">
    <property type="term" value="P:glycogen catabolic process"/>
    <property type="evidence" value="ECO:0007669"/>
    <property type="project" value="InterPro"/>
</dbReference>
<dbReference type="InterPro" id="IPR008928">
    <property type="entry name" value="6-hairpin_glycosidase_sf"/>
</dbReference>
<feature type="domain" description="Glycogen debranching enzyme bacterial and archaeal type N-terminal" evidence="2">
    <location>
        <begin position="21"/>
        <end position="230"/>
    </location>
</feature>
<dbReference type="Proteomes" id="UP000000370">
    <property type="component" value="Chromosome"/>
</dbReference>
<dbReference type="KEGG" id="cpy:Cphy_2343"/>
<evidence type="ECO:0000259" key="2">
    <source>
        <dbReference type="Pfam" id="PF12439"/>
    </source>
</evidence>
<proteinExistence type="predicted"/>
<dbReference type="Gene3D" id="1.50.10.10">
    <property type="match status" value="1"/>
</dbReference>
<organism evidence="3 4">
    <name type="scientific">Lachnoclostridium phytofermentans (strain ATCC 700394 / DSM 18823 / ISDg)</name>
    <name type="common">Clostridium phytofermentans</name>
    <dbReference type="NCBI Taxonomy" id="357809"/>
    <lineage>
        <taxon>Bacteria</taxon>
        <taxon>Bacillati</taxon>
        <taxon>Bacillota</taxon>
        <taxon>Clostridia</taxon>
        <taxon>Lachnospirales</taxon>
        <taxon>Lachnospiraceae</taxon>
    </lineage>
</organism>
<dbReference type="PANTHER" id="PTHR10569:SF2">
    <property type="entry name" value="GLYCOGEN DEBRANCHING ENZYME"/>
    <property type="match status" value="1"/>
</dbReference>
<dbReference type="InterPro" id="IPR012341">
    <property type="entry name" value="6hp_glycosidase-like_sf"/>
</dbReference>